<dbReference type="InterPro" id="IPR036852">
    <property type="entry name" value="Peptidase_S8/S53_dom_sf"/>
</dbReference>
<feature type="domain" description="Peptidase S8/S53" evidence="12">
    <location>
        <begin position="154"/>
        <end position="394"/>
    </location>
</feature>
<evidence type="ECO:0000256" key="11">
    <source>
        <dbReference type="SAM" id="SignalP"/>
    </source>
</evidence>
<keyword evidence="8" id="KW-0106">Calcium</keyword>
<feature type="domain" description="FlgD/Vpr Ig-like" evidence="13">
    <location>
        <begin position="625"/>
        <end position="690"/>
    </location>
</feature>
<keyword evidence="5 9" id="KW-0645">Protease</keyword>
<keyword evidence="7 9" id="KW-0720">Serine protease</keyword>
<dbReference type="InterPro" id="IPR034084">
    <property type="entry name" value="Thermitase-like_dom"/>
</dbReference>
<evidence type="ECO:0000256" key="9">
    <source>
        <dbReference type="PROSITE-ProRule" id="PRU01240"/>
    </source>
</evidence>
<dbReference type="PANTHER" id="PTHR43806">
    <property type="entry name" value="PEPTIDASE S8"/>
    <property type="match status" value="1"/>
</dbReference>
<name>A0A4R2BD45_9BACI</name>
<evidence type="ECO:0000256" key="8">
    <source>
        <dbReference type="ARBA" id="ARBA00022837"/>
    </source>
</evidence>
<feature type="active site" description="Charge relay system" evidence="9">
    <location>
        <position position="162"/>
    </location>
</feature>
<feature type="active site" description="Charge relay system" evidence="9">
    <location>
        <position position="194"/>
    </location>
</feature>
<comment type="similarity">
    <text evidence="3 9">Belongs to the peptidase S8 family.</text>
</comment>
<dbReference type="InterPro" id="IPR054399">
    <property type="entry name" value="Fervidolysin-like_N_prodom"/>
</dbReference>
<comment type="caution">
    <text evidence="15">The sequence shown here is derived from an EMBL/GenBank/DDBJ whole genome shotgun (WGS) entry which is preliminary data.</text>
</comment>
<dbReference type="InterPro" id="IPR022398">
    <property type="entry name" value="Peptidase_S8_His-AS"/>
</dbReference>
<keyword evidence="6 9" id="KW-0378">Hydrolase</keyword>
<feature type="domain" description="FlgD/Vpr Ig-like" evidence="13">
    <location>
        <begin position="416"/>
        <end position="491"/>
    </location>
</feature>
<gene>
    <name evidence="15" type="ORF">EV146_108256</name>
</gene>
<dbReference type="PROSITE" id="PS00137">
    <property type="entry name" value="SUBTILASE_HIS"/>
    <property type="match status" value="1"/>
</dbReference>
<keyword evidence="11" id="KW-0732">Signal</keyword>
<evidence type="ECO:0000313" key="16">
    <source>
        <dbReference type="Proteomes" id="UP000295689"/>
    </source>
</evidence>
<evidence type="ECO:0000313" key="15">
    <source>
        <dbReference type="EMBL" id="TCN24142.1"/>
    </source>
</evidence>
<feature type="compositionally biased region" description="Basic and acidic residues" evidence="10">
    <location>
        <begin position="1019"/>
        <end position="1037"/>
    </location>
</feature>
<organism evidence="15 16">
    <name type="scientific">Mesobacillus foraminis</name>
    <dbReference type="NCBI Taxonomy" id="279826"/>
    <lineage>
        <taxon>Bacteria</taxon>
        <taxon>Bacillati</taxon>
        <taxon>Bacillota</taxon>
        <taxon>Bacilli</taxon>
        <taxon>Bacillales</taxon>
        <taxon>Bacillaceae</taxon>
        <taxon>Mesobacillus</taxon>
    </lineage>
</organism>
<dbReference type="Pfam" id="PF22148">
    <property type="entry name" value="Fervidolysin_NPro-like"/>
    <property type="match status" value="1"/>
</dbReference>
<accession>A0A4R2BD45</accession>
<dbReference type="GO" id="GO:0005576">
    <property type="term" value="C:extracellular region"/>
    <property type="evidence" value="ECO:0007669"/>
    <property type="project" value="UniProtKB-SubCell"/>
</dbReference>
<evidence type="ECO:0000256" key="1">
    <source>
        <dbReference type="ARBA" id="ARBA00001913"/>
    </source>
</evidence>
<dbReference type="Pfam" id="PF13860">
    <property type="entry name" value="FlgD_ig"/>
    <property type="match status" value="4"/>
</dbReference>
<dbReference type="PANTHER" id="PTHR43806:SF11">
    <property type="entry name" value="CEREVISIN-RELATED"/>
    <property type="match status" value="1"/>
</dbReference>
<dbReference type="Gene3D" id="2.60.40.4070">
    <property type="match status" value="4"/>
</dbReference>
<keyword evidence="4" id="KW-0964">Secreted</keyword>
<dbReference type="CDD" id="cd07484">
    <property type="entry name" value="Peptidases_S8_Thermitase_like"/>
    <property type="match status" value="1"/>
</dbReference>
<evidence type="ECO:0000256" key="4">
    <source>
        <dbReference type="ARBA" id="ARBA00022525"/>
    </source>
</evidence>
<feature type="domain" description="FlgD/Vpr Ig-like" evidence="13">
    <location>
        <begin position="523"/>
        <end position="591"/>
    </location>
</feature>
<protein>
    <submittedName>
        <fullName evidence="15">FlgD-like protein</fullName>
    </submittedName>
</protein>
<evidence type="ECO:0000256" key="6">
    <source>
        <dbReference type="ARBA" id="ARBA00022801"/>
    </source>
</evidence>
<proteinExistence type="inferred from homology"/>
<feature type="domain" description="FlgD/Vpr Ig-like" evidence="13">
    <location>
        <begin position="745"/>
        <end position="798"/>
    </location>
</feature>
<dbReference type="PRINTS" id="PR00723">
    <property type="entry name" value="SUBTILISIN"/>
</dbReference>
<evidence type="ECO:0000256" key="5">
    <source>
        <dbReference type="ARBA" id="ARBA00022670"/>
    </source>
</evidence>
<feature type="region of interest" description="Disordered" evidence="10">
    <location>
        <begin position="1013"/>
        <end position="1037"/>
    </location>
</feature>
<comment type="subcellular location">
    <subcellularLocation>
        <location evidence="2">Secreted</location>
    </subcellularLocation>
</comment>
<feature type="chain" id="PRO_5021010013" evidence="11">
    <location>
        <begin position="24"/>
        <end position="1037"/>
    </location>
</feature>
<comment type="cofactor">
    <cofactor evidence="1">
        <name>Ca(2+)</name>
        <dbReference type="ChEBI" id="CHEBI:29108"/>
    </cofactor>
</comment>
<feature type="signal peptide" evidence="11">
    <location>
        <begin position="1"/>
        <end position="23"/>
    </location>
</feature>
<dbReference type="GO" id="GO:0004252">
    <property type="term" value="F:serine-type endopeptidase activity"/>
    <property type="evidence" value="ECO:0007669"/>
    <property type="project" value="UniProtKB-UniRule"/>
</dbReference>
<dbReference type="InterPro" id="IPR023828">
    <property type="entry name" value="Peptidase_S8_Ser-AS"/>
</dbReference>
<reference evidence="15 16" key="1">
    <citation type="journal article" date="2015" name="Stand. Genomic Sci.">
        <title>Genomic Encyclopedia of Bacterial and Archaeal Type Strains, Phase III: the genomes of soil and plant-associated and newly described type strains.</title>
        <authorList>
            <person name="Whitman W.B."/>
            <person name="Woyke T."/>
            <person name="Klenk H.P."/>
            <person name="Zhou Y."/>
            <person name="Lilburn T.G."/>
            <person name="Beck B.J."/>
            <person name="De Vos P."/>
            <person name="Vandamme P."/>
            <person name="Eisen J.A."/>
            <person name="Garrity G."/>
            <person name="Hugenholtz P."/>
            <person name="Kyrpides N.C."/>
        </authorList>
    </citation>
    <scope>NUCLEOTIDE SEQUENCE [LARGE SCALE GENOMIC DNA]</scope>
    <source>
        <strain evidence="15 16">CV53</strain>
    </source>
</reference>
<evidence type="ECO:0000256" key="2">
    <source>
        <dbReference type="ARBA" id="ARBA00004613"/>
    </source>
</evidence>
<dbReference type="GO" id="GO:0006508">
    <property type="term" value="P:proteolysis"/>
    <property type="evidence" value="ECO:0007669"/>
    <property type="project" value="UniProtKB-KW"/>
</dbReference>
<feature type="active site" description="Charge relay system" evidence="9">
    <location>
        <position position="346"/>
    </location>
</feature>
<evidence type="ECO:0000259" key="14">
    <source>
        <dbReference type="Pfam" id="PF22148"/>
    </source>
</evidence>
<dbReference type="PROSITE" id="PS51892">
    <property type="entry name" value="SUBTILASE"/>
    <property type="match status" value="1"/>
</dbReference>
<dbReference type="InterPro" id="IPR050131">
    <property type="entry name" value="Peptidase_S8_subtilisin-like"/>
</dbReference>
<dbReference type="InterPro" id="IPR000209">
    <property type="entry name" value="Peptidase_S8/S53_dom"/>
</dbReference>
<dbReference type="Pfam" id="PF00082">
    <property type="entry name" value="Peptidase_S8"/>
    <property type="match status" value="1"/>
</dbReference>
<evidence type="ECO:0000256" key="3">
    <source>
        <dbReference type="ARBA" id="ARBA00011073"/>
    </source>
</evidence>
<sequence length="1037" mass="112317">MRLPVTLLLSVFCCLLSVSAVSANSLEVEPPKPKISKFQTRLLFDDSKEYNSRQVIVKFKKDASPEIRQEILESIRLKELDSVDRGDFILVSSPKGNDLASVAASLLNYQEIEYVEPNYRVEAAYTPSDPGYKKQWYLGRIQAPKAWDQTKGASNITVAIIDGGVQTSHPELKGKIVSPYNVVTGKPTLPADHHGTHVAGIIAASFNKAGTAGVAPNIKIMPINVFSGEYADTFDIASAVYYAADHQANVINMSLGSYYYSAVMKEAVAYARTKGAVVVAAAGNEDLNFNTYPAAFPNVIGVSALNKDNKITIFSNYGRYIDFAAPGINIYSTVAGGKYNTMDGTSMAAPQVSGVAALVLSKNPLLSPAEVESILKNSSVDLGSKGRDNYYGYGRIDAYRALQKTPSPVSVTAGKTFNMSGSSKTSISVTAKKGSTVSMYVQNSKGTTIKTLVKNKKSTGSKISASWDGKQDNGTFVGDGSYKVVAKATNGRETATKSAAIKVADKIKPVIKLGTSALYSPTAQGKLTISYELSEKAAVTATVYDKNNKAVKTLLKKTESKGKKSFTWDGKNAKNQRVSDGTYKLVMTSTDSYKNKGTNKQMSIVVDTKKPEGKVVLPAPIFKMDGKPQDGVKLTFKEKVTVTAAYVTNAKGTKVKKLATNKTFTAGTHTLKWDGKNDKGALQPEGKYGYLAEFKDAAGNKATIKSAGVDLQDWQQKPVVSAQPQAEYRNPGTAAFAYSLSKPGKVTIQLYQGNNVVKTVVKDTLKSADSHTFTWDGKGADGKLLEDGDYTFKITATNRYNPAVANSFDVKLKVALTRPEIKHPGIAEFYPGEVNPGEVLYELSEPATVLIDILDPSGESVGTLEKTADKGINTFQLNEFMKEGSSFSHDTYTYVVKAINSVKNEVTAKGQLTLKEAPEWLTGKQYSFTNNEADGKTALNLKIATTEDAAMQLYVYDAAAGERLETPGPVALNAGINDYSFERQSEENIYYVLELTDSLGNSYYYKIEKDSAENPGGEIVKKPDFRPVLKEEEQVHQ</sequence>
<dbReference type="AlphaFoldDB" id="A0A4R2BD45"/>
<dbReference type="SUPFAM" id="SSF52743">
    <property type="entry name" value="Subtilisin-like"/>
    <property type="match status" value="1"/>
</dbReference>
<evidence type="ECO:0000256" key="7">
    <source>
        <dbReference type="ARBA" id="ARBA00022825"/>
    </source>
</evidence>
<keyword evidence="16" id="KW-1185">Reference proteome</keyword>
<evidence type="ECO:0000256" key="10">
    <source>
        <dbReference type="SAM" id="MobiDB-lite"/>
    </source>
</evidence>
<dbReference type="InterPro" id="IPR025965">
    <property type="entry name" value="FlgD/Vpr_Ig-like"/>
</dbReference>
<dbReference type="Gene3D" id="3.40.50.200">
    <property type="entry name" value="Peptidase S8/S53 domain"/>
    <property type="match status" value="1"/>
</dbReference>
<evidence type="ECO:0000259" key="12">
    <source>
        <dbReference type="Pfam" id="PF00082"/>
    </source>
</evidence>
<evidence type="ECO:0000259" key="13">
    <source>
        <dbReference type="Pfam" id="PF13860"/>
    </source>
</evidence>
<dbReference type="RefSeq" id="WP_132008247.1">
    <property type="nucleotide sequence ID" value="NZ_JABUHM010000007.1"/>
</dbReference>
<feature type="domain" description="Fervidolysin-like N-terminal prodomain" evidence="14">
    <location>
        <begin position="47"/>
        <end position="118"/>
    </location>
</feature>
<dbReference type="Proteomes" id="UP000295689">
    <property type="component" value="Unassembled WGS sequence"/>
</dbReference>
<dbReference type="EMBL" id="SLVV01000008">
    <property type="protein sequence ID" value="TCN24142.1"/>
    <property type="molecule type" value="Genomic_DNA"/>
</dbReference>
<dbReference type="InterPro" id="IPR015500">
    <property type="entry name" value="Peptidase_S8_subtilisin-rel"/>
</dbReference>
<dbReference type="PROSITE" id="PS00138">
    <property type="entry name" value="SUBTILASE_SER"/>
    <property type="match status" value="1"/>
</dbReference>